<comment type="caution">
    <text evidence="2">The sequence shown here is derived from an EMBL/GenBank/DDBJ whole genome shotgun (WGS) entry which is preliminary data.</text>
</comment>
<dbReference type="SMART" id="SM00341">
    <property type="entry name" value="HRDC"/>
    <property type="match status" value="1"/>
</dbReference>
<dbReference type="Proteomes" id="UP001336314">
    <property type="component" value="Unassembled WGS sequence"/>
</dbReference>
<dbReference type="InterPro" id="IPR003593">
    <property type="entry name" value="AAA+_ATPase"/>
</dbReference>
<reference evidence="2 3" key="1">
    <citation type="submission" date="2023-07" db="EMBL/GenBank/DDBJ databases">
        <title>Alkalimonas sp., MEB108 novel, alkaliphilic bacterium isolated from Lonar Lake, India.</title>
        <authorList>
            <person name="Joshi A."/>
            <person name="Thite S."/>
        </authorList>
    </citation>
    <scope>NUCLEOTIDE SEQUENCE [LARGE SCALE GENOMIC DNA]</scope>
    <source>
        <strain evidence="2 3">MEB108</strain>
    </source>
</reference>
<gene>
    <name evidence="2" type="ORF">QWY20_13345</name>
</gene>
<dbReference type="Gene3D" id="3.40.50.300">
    <property type="entry name" value="P-loop containing nucleotide triphosphate hydrolases"/>
    <property type="match status" value="2"/>
</dbReference>
<protein>
    <submittedName>
        <fullName evidence="2">Helix-turn-helix domain-containing protein</fullName>
    </submittedName>
</protein>
<dbReference type="PANTHER" id="PTHR47642:SF7">
    <property type="entry name" value="ATP-DEPENDENT DNA HELICASE PIF1"/>
    <property type="match status" value="1"/>
</dbReference>
<dbReference type="InterPro" id="IPR044876">
    <property type="entry name" value="HRDC_dom_sf"/>
</dbReference>
<dbReference type="Pfam" id="PF00570">
    <property type="entry name" value="HRDC"/>
    <property type="match status" value="1"/>
</dbReference>
<name>A0ABU7J7K6_9GAMM</name>
<dbReference type="PROSITE" id="PS50967">
    <property type="entry name" value="HRDC"/>
    <property type="match status" value="1"/>
</dbReference>
<dbReference type="Gene3D" id="1.10.10.1390">
    <property type="entry name" value="ATP-dependent DNA helicase RecQ"/>
    <property type="match status" value="1"/>
</dbReference>
<sequence>MAQTPVSTINEPLQLARELLEHTGRNLFLTGKAGTGKTSFLRELKQHSPKRMVVTAPTGVAAVNAGGVTLHSFFQLPFGPWLPGSSLVQPQRFSQEKINLLRSLNLLVIDEISMVRADTLDAVDAVLRRYRRNNQPFGGVQLLMIGDLHQLAPVVKAQDWELLKSSYDNGYFFSSKALQQTPWLTIELQRVYRQSDPHFIELLNKVRANQLDGTALTLLNSRYQPDFQPAPGEDYITLTTHNHSADAINEQQLAKLPGPGLEFTAVIEGDYPSQNYPVAETLLLKVGAQVMFMRNDNAEQRYYNGKTGVITQLDKESVRVRCPGEAQDIQLSPVSWDNIKYGLDKASGAIQEQVIGSFKQIPLRLAWAVTIHKSQGLTFERAIIDGEAAFSHGQLYVALSRCKRFDGLVLKTPLSARSVLTDQAVSQFSREQRLPDQAQVQQAKIDYQQALLLDAFDFSPLGRQLSNLSTLLHQQQSLIRCSSADQLAAIRQSLDTEVLPVASNFERQLKSLFHPQQEPQQQSPLLERLNKAGDYFSDKLTALQAWLDAFGFDTDNQAIRKQLTKNIEQLRQQLAIKQATLHCMQQGFTSSHYLEAVARAQIDTSKQSAAKKAVAKIALDDLQHPELFAALKRWRADKASSEQVAHFRVLHQQVLLHIANALPGNASALLALPKVGPATVEKYGDALLQLVADYCQQQDLQPNLATASPAKATTRSNKVDSRLESFTLFKQGLSLEQIAERRGLVRSTIENHLAHYVAQGELELTELVSADKLATIRQEAKRLGADSLKALKEALGEQYSYGEIKLALLA</sequence>
<proteinExistence type="predicted"/>
<dbReference type="PANTHER" id="PTHR47642">
    <property type="entry name" value="ATP-DEPENDENT DNA HELICASE"/>
    <property type="match status" value="1"/>
</dbReference>
<dbReference type="InterPro" id="IPR010997">
    <property type="entry name" value="HRDC-like_sf"/>
</dbReference>
<dbReference type="RefSeq" id="WP_330129509.1">
    <property type="nucleotide sequence ID" value="NZ_JAUHLI010000013.1"/>
</dbReference>
<dbReference type="InterPro" id="IPR051055">
    <property type="entry name" value="PIF1_helicase"/>
</dbReference>
<evidence type="ECO:0000313" key="2">
    <source>
        <dbReference type="EMBL" id="MEE2002442.1"/>
    </source>
</evidence>
<organism evidence="2 3">
    <name type="scientific">Alkalimonas cellulosilytica</name>
    <dbReference type="NCBI Taxonomy" id="3058395"/>
    <lineage>
        <taxon>Bacteria</taxon>
        <taxon>Pseudomonadati</taxon>
        <taxon>Pseudomonadota</taxon>
        <taxon>Gammaproteobacteria</taxon>
        <taxon>Alkalimonas</taxon>
    </lineage>
</organism>
<dbReference type="SUPFAM" id="SSF52540">
    <property type="entry name" value="P-loop containing nucleoside triphosphate hydrolases"/>
    <property type="match status" value="2"/>
</dbReference>
<dbReference type="InterPro" id="IPR029491">
    <property type="entry name" value="Helicase_HTH"/>
</dbReference>
<dbReference type="Gene3D" id="1.10.150.80">
    <property type="entry name" value="HRDC domain"/>
    <property type="match status" value="1"/>
</dbReference>
<dbReference type="Pfam" id="PF14493">
    <property type="entry name" value="HTH_40"/>
    <property type="match status" value="1"/>
</dbReference>
<keyword evidence="3" id="KW-1185">Reference proteome</keyword>
<evidence type="ECO:0000259" key="1">
    <source>
        <dbReference type="PROSITE" id="PS50967"/>
    </source>
</evidence>
<dbReference type="InterPro" id="IPR002121">
    <property type="entry name" value="HRDC_dom"/>
</dbReference>
<dbReference type="Gene3D" id="2.30.30.940">
    <property type="match status" value="1"/>
</dbReference>
<dbReference type="Pfam" id="PF05970">
    <property type="entry name" value="PIF1"/>
    <property type="match status" value="1"/>
</dbReference>
<feature type="domain" description="HRDC" evidence="1">
    <location>
        <begin position="621"/>
        <end position="701"/>
    </location>
</feature>
<dbReference type="EMBL" id="JAUHLI010000013">
    <property type="protein sequence ID" value="MEE2002442.1"/>
    <property type="molecule type" value="Genomic_DNA"/>
</dbReference>
<dbReference type="InterPro" id="IPR010285">
    <property type="entry name" value="DNA_helicase_pif1-like_DEAD"/>
</dbReference>
<accession>A0ABU7J7K6</accession>
<dbReference type="CDD" id="cd18037">
    <property type="entry name" value="DEXSc_Pif1_like"/>
    <property type="match status" value="1"/>
</dbReference>
<dbReference type="CDD" id="cd18809">
    <property type="entry name" value="SF1_C_RecD"/>
    <property type="match status" value="1"/>
</dbReference>
<dbReference type="SUPFAM" id="SSF47819">
    <property type="entry name" value="HRDC-like"/>
    <property type="match status" value="1"/>
</dbReference>
<dbReference type="SMART" id="SM00382">
    <property type="entry name" value="AAA"/>
    <property type="match status" value="1"/>
</dbReference>
<evidence type="ECO:0000313" key="3">
    <source>
        <dbReference type="Proteomes" id="UP001336314"/>
    </source>
</evidence>
<dbReference type="InterPro" id="IPR027417">
    <property type="entry name" value="P-loop_NTPase"/>
</dbReference>